<keyword evidence="2" id="KW-0456">Lyase</keyword>
<comment type="caution">
    <text evidence="5">The sequence shown here is derived from an EMBL/GenBank/DDBJ whole genome shotgun (WGS) entry which is preliminary data.</text>
</comment>
<dbReference type="Pfam" id="PF00278">
    <property type="entry name" value="Orn_DAP_Arg_deC"/>
    <property type="match status" value="1"/>
</dbReference>
<reference evidence="5" key="1">
    <citation type="submission" date="2022-03" db="EMBL/GenBank/DDBJ databases">
        <authorList>
            <person name="Tunstrom K."/>
        </authorList>
    </citation>
    <scope>NUCLEOTIDE SEQUENCE</scope>
</reference>
<dbReference type="InterPro" id="IPR022643">
    <property type="entry name" value="De-COase2_C"/>
</dbReference>
<dbReference type="GO" id="GO:0033387">
    <property type="term" value="P:putrescine biosynthetic process from arginine, via ornithine"/>
    <property type="evidence" value="ECO:0007669"/>
    <property type="project" value="TreeGrafter"/>
</dbReference>
<dbReference type="EMBL" id="CAKOGL010000011">
    <property type="protein sequence ID" value="CAH2092233.1"/>
    <property type="molecule type" value="Genomic_DNA"/>
</dbReference>
<dbReference type="PANTHER" id="PTHR11482:SF6">
    <property type="entry name" value="ORNITHINE DECARBOXYLASE 1-RELATED"/>
    <property type="match status" value="1"/>
</dbReference>
<feature type="compositionally biased region" description="Polar residues" evidence="3">
    <location>
        <begin position="242"/>
        <end position="252"/>
    </location>
</feature>
<organism evidence="5 6">
    <name type="scientific">Euphydryas editha</name>
    <name type="common">Edith's checkerspot</name>
    <dbReference type="NCBI Taxonomy" id="104508"/>
    <lineage>
        <taxon>Eukaryota</taxon>
        <taxon>Metazoa</taxon>
        <taxon>Ecdysozoa</taxon>
        <taxon>Arthropoda</taxon>
        <taxon>Hexapoda</taxon>
        <taxon>Insecta</taxon>
        <taxon>Pterygota</taxon>
        <taxon>Neoptera</taxon>
        <taxon>Endopterygota</taxon>
        <taxon>Lepidoptera</taxon>
        <taxon>Glossata</taxon>
        <taxon>Ditrysia</taxon>
        <taxon>Papilionoidea</taxon>
        <taxon>Nymphalidae</taxon>
        <taxon>Nymphalinae</taxon>
        <taxon>Euphydryas</taxon>
    </lineage>
</organism>
<evidence type="ECO:0000313" key="6">
    <source>
        <dbReference type="Proteomes" id="UP001153954"/>
    </source>
</evidence>
<protein>
    <recommendedName>
        <fullName evidence="4">Orn/DAP/Arg decarboxylase 2 C-terminal domain-containing protein</fullName>
    </recommendedName>
</protein>
<name>A0AAU9TZ36_EUPED</name>
<dbReference type="AlphaFoldDB" id="A0AAU9TZ36"/>
<dbReference type="Proteomes" id="UP001153954">
    <property type="component" value="Unassembled WGS sequence"/>
</dbReference>
<gene>
    <name evidence="5" type="ORF">EEDITHA_LOCUS8010</name>
</gene>
<accession>A0AAU9TZ36</accession>
<keyword evidence="6" id="KW-1185">Reference proteome</keyword>
<evidence type="ECO:0000313" key="5">
    <source>
        <dbReference type="EMBL" id="CAH2092233.1"/>
    </source>
</evidence>
<dbReference type="GO" id="GO:0005737">
    <property type="term" value="C:cytoplasm"/>
    <property type="evidence" value="ECO:0007669"/>
    <property type="project" value="TreeGrafter"/>
</dbReference>
<dbReference type="InterPro" id="IPR002433">
    <property type="entry name" value="Orn_de-COase"/>
</dbReference>
<dbReference type="Gene3D" id="2.40.37.10">
    <property type="entry name" value="Lyase, Ornithine Decarboxylase, Chain A, domain 1"/>
    <property type="match status" value="1"/>
</dbReference>
<sequence>MTRIKCNSCDIIINEVLCFVQNKLDIMNNVSLALLCRQSFSEEDIAEAKSLLFESVQQRKIKRRGDAGKNKNIEDIIGLLKGADPEIFPTFVARDIQKLPPVSFDHIDATRLLKDILIMQREISAISEKCAVFQDMFVKKDDLKFEIEKYHKNPQGQLISHPYVNLKRGGSCLQDSPDCDSGPMGLMTVLKENNTSTMTVQKQVGDRLSFSDASACAAETDKSVLFTHVQQAASQERVEAPRQTTAVSNAHESNAYEAPAHQSLSYESGTIANDYKAVSVNPRAKMATRALVSSETPGMITSCNIVNADIQSAVNKQDENDGEWIRVEKRKTSRFKGLRGTAVINPLGKFRAAELQIPLFIYNVSKEATERDVAEYIFEKTQVHILPERVTKGDETINMVYLNDGIFGSLKYNEPWHTVKLFERRAEIKNETLEKTILWGPSCHSHDRIMQNVDIFLPQCTPFDWLVFPRRGAYAMVFASFFSCLEKPLIRSVISQQLWNKIKDTEDFKFEEFVRTDISSPLPSTLPPLKNNTANIRPNYTLKI</sequence>
<evidence type="ECO:0000256" key="2">
    <source>
        <dbReference type="ARBA" id="ARBA00023239"/>
    </source>
</evidence>
<dbReference type="PANTHER" id="PTHR11482">
    <property type="entry name" value="ARGININE/DIAMINOPIMELATE/ORNITHINE DECARBOXYLASE"/>
    <property type="match status" value="1"/>
</dbReference>
<proteinExistence type="predicted"/>
<dbReference type="InterPro" id="IPR009006">
    <property type="entry name" value="Ala_racemase/Decarboxylase_C"/>
</dbReference>
<keyword evidence="1" id="KW-0663">Pyridoxal phosphate</keyword>
<dbReference type="SUPFAM" id="SSF50621">
    <property type="entry name" value="Alanine racemase C-terminal domain-like"/>
    <property type="match status" value="1"/>
</dbReference>
<feature type="domain" description="Orn/DAP/Arg decarboxylase 2 C-terminal" evidence="4">
    <location>
        <begin position="394"/>
        <end position="471"/>
    </location>
</feature>
<feature type="region of interest" description="Disordered" evidence="3">
    <location>
        <begin position="242"/>
        <end position="261"/>
    </location>
</feature>
<evidence type="ECO:0000256" key="1">
    <source>
        <dbReference type="ARBA" id="ARBA00022898"/>
    </source>
</evidence>
<evidence type="ECO:0000259" key="4">
    <source>
        <dbReference type="Pfam" id="PF00278"/>
    </source>
</evidence>
<evidence type="ECO:0000256" key="3">
    <source>
        <dbReference type="SAM" id="MobiDB-lite"/>
    </source>
</evidence>
<dbReference type="GO" id="GO:0004586">
    <property type="term" value="F:ornithine decarboxylase activity"/>
    <property type="evidence" value="ECO:0007669"/>
    <property type="project" value="TreeGrafter"/>
</dbReference>